<dbReference type="Pfam" id="PF00041">
    <property type="entry name" value="fn3"/>
    <property type="match status" value="5"/>
</dbReference>
<dbReference type="Gene3D" id="2.40.128.130">
    <property type="entry name" value="Autotransporter beta-domain"/>
    <property type="match status" value="1"/>
</dbReference>
<feature type="region of interest" description="Disordered" evidence="1">
    <location>
        <begin position="1502"/>
        <end position="1525"/>
    </location>
</feature>
<evidence type="ECO:0000313" key="4">
    <source>
        <dbReference type="EMBL" id="MBC3809927.1"/>
    </source>
</evidence>
<dbReference type="Pfam" id="PF02368">
    <property type="entry name" value="Big_2"/>
    <property type="match status" value="2"/>
</dbReference>
<dbReference type="PROSITE" id="PS50853">
    <property type="entry name" value="FN3"/>
    <property type="match status" value="5"/>
</dbReference>
<dbReference type="InterPro" id="IPR003961">
    <property type="entry name" value="FN3_dom"/>
</dbReference>
<dbReference type="CDD" id="cd00063">
    <property type="entry name" value="FN3"/>
    <property type="match status" value="5"/>
</dbReference>
<dbReference type="RefSeq" id="WP_190476578.1">
    <property type="nucleotide sequence ID" value="NZ_JACOFT010000001.1"/>
</dbReference>
<dbReference type="SMART" id="SM00869">
    <property type="entry name" value="Autotransporter"/>
    <property type="match status" value="1"/>
</dbReference>
<dbReference type="InterPro" id="IPR036709">
    <property type="entry name" value="Autotransporte_beta_dom_sf"/>
</dbReference>
<feature type="domain" description="Fibronectin type-III" evidence="2">
    <location>
        <begin position="700"/>
        <end position="789"/>
    </location>
</feature>
<evidence type="ECO:0000259" key="3">
    <source>
        <dbReference type="PROSITE" id="PS51208"/>
    </source>
</evidence>
<evidence type="ECO:0000256" key="1">
    <source>
        <dbReference type="SAM" id="MobiDB-lite"/>
    </source>
</evidence>
<dbReference type="PROSITE" id="PS51208">
    <property type="entry name" value="AUTOTRANSPORTER"/>
    <property type="match status" value="1"/>
</dbReference>
<feature type="domain" description="Fibronectin type-III" evidence="2">
    <location>
        <begin position="527"/>
        <end position="616"/>
    </location>
</feature>
<protein>
    <submittedName>
        <fullName evidence="4">Fibronectin type III domain-containing protein</fullName>
    </submittedName>
</protein>
<dbReference type="Gene3D" id="2.60.40.10">
    <property type="entry name" value="Immunoglobulins"/>
    <property type="match status" value="6"/>
</dbReference>
<dbReference type="InterPro" id="IPR032109">
    <property type="entry name" value="Big_3_5"/>
</dbReference>
<dbReference type="SUPFAM" id="SSF49265">
    <property type="entry name" value="Fibronectin type III"/>
    <property type="match status" value="5"/>
</dbReference>
<dbReference type="InterPro" id="IPR008964">
    <property type="entry name" value="Invasin/intimin_cell_adhesion"/>
</dbReference>
<dbReference type="PANTHER" id="PTHR34720">
    <property type="entry name" value="MICROCYSTIN DEPENDENT PROTEIN"/>
    <property type="match status" value="1"/>
</dbReference>
<sequence>MTIYPSHDPASQAERMRYPTWCSLLLFTLQKQMLRGLVQLMLLIFSLLAYGQASAACNLSFSTTVGGQVTQSGSEYKYTFSTTDYANCDPGGKTDGTGASLGIYVDAIGNQNSAGNKTFPSSSAHGTNNVFIMSIGGSTGPTNIDAFYYTPPNGYSGPDSFVFYDFNGSPYTVNVTVVAPVPGAPTGVTATPGSGQASVAFTAPASDGGSAILDYTVTSSPGGFTATGAGSPLAVTGLTNGTSYTFTVTARNANGSGTASSASTAVTPKATQTITFNPPGAQTFGTTPTLTATASSGLTPTFTSTTTGVCTITSGGALTFVTAGSCTINADQAGNTTYSAAATVPQTFTVNAIAPGAPTAAAGTAGDTQVSVAFTAPASNGGSAILDYTVTASPGGATATGAASPLNVTGLLNGTAYTFTVTARNSAGSGSASTASSAVTPKAPQTITFNPPGAQTFGTTPTLTATASSGLTPTFTSTTTGVCTITSGGALTFVTAGSCTINADQAGNAAFSAAATVPQTFTVNAIVPGAPTAAVGTPGDTQVSVAFTAPASNGGSAILDYTVTASPGGATATGAASPLNVTGLLNGTAYTFTVTARNSAGSGSASTASSAVTPKAAQTITFNPPGAQTFGTTPTLTATASSTLAVSFTSTTTGVCTVTSGGALTFVTAGSCTINADQAGNGTYLAATTVGRTFAVNATVPGAPTGAVGTAGGGQVSVAFTAPAYNGGSAVTGYTVTASPGGANVSGATSPLVVTGLTNGTPYTFTVTATNLAGTGAASTASTAVTPKAAQTITFNPPGGQAFGTTPTLSATASSGLIPTFTSSTTGVCTITSGGALTFVTTGTCIINADQAGDGTYGVATTISRTFAVNPVVPGAPTGAVGTAGAAQVSVAFTAPVFNGGSAITGYTVTASPGGASVSGATSPLVVTGLTNGTPYTFTVTATNLAGTGAASTASTAVTPKAPQTITFGNPGTQTLGTALTLTASASSGLTVTFTSSTPGVCSVTPGGVVSSISAGVCTINVNQAGNTNFAAATTATQSFTISPLPVGVLTFAKPGAALVTMGSSFTNVATSTLSGGGFGAISYSSSNNAVATVNAAGVVTSVSPGSSTITATQAAVPGMNDQATQTYTLTVAPLPVGILSFTTPNAATVVMGGTLTNPATSTLTGGSYGAISYSSSNTAVATVSANGAITTVSAGTSTITATQAAVAGVNAQATQTYVLTVGKNAQATLRVVSDKSSIFKVTGTATLTTTGGSGTGAISTAVTTGTCSVAGNVVTAGSVAETCVVTVTKAADANYSAATATVSIQVLNMATSSVTLASSSLNPMLGQSVNLTATVNPGAATGSASFMDGTTLIAKVNLSAGVASLTTSTLAVGSHSLTVVYSGDANLASSTSGAIVVNVNARPDPVNNPLVKQNIVSQATTTQRFTVAQMSNIYYHVQILHNDFNIRNRFGAGLNVPYLDTLRLVGGKILDNFSGTQEKDVLAGEFGTVKTAENQRRARAPFAQDGTAHQKEKRIAKDDEADQEPVISDDVPRIAGMPAGFWTAGNIDVGSLDAQDGSRTKFSSAGLTLGMDVMVNSKLIAGGSLGYAKDNATFDNLGSESKAKQWSGSLYATYKPEKHWFVDGVLGAGHVTYDNRRWDSNNNVLLSGDRKGKIIYGSLSLTRELILQQFRVHPFGRVDVINVKLDSYSEQGSPMALTFKDSSFTNSTVTGGVDIFKDYFFASGQVTPSLKLQLSHRTSGDINQSVYYSDMGANGPTYNAIVTGIPEDVQSLGLGLNFKNRRGFQANFAWLGSMGANAYRANSFRLDLRFGF</sequence>
<gene>
    <name evidence="4" type="ORF">H8K26_00610</name>
</gene>
<name>A0ABR6XAN3_9BURK</name>
<organism evidence="4 5">
    <name type="scientific">Undibacterium aquatile</name>
    <dbReference type="NCBI Taxonomy" id="1537398"/>
    <lineage>
        <taxon>Bacteria</taxon>
        <taxon>Pseudomonadati</taxon>
        <taxon>Pseudomonadota</taxon>
        <taxon>Betaproteobacteria</taxon>
        <taxon>Burkholderiales</taxon>
        <taxon>Oxalobacteraceae</taxon>
        <taxon>Undibacterium</taxon>
    </lineage>
</organism>
<keyword evidence="5" id="KW-1185">Reference proteome</keyword>
<reference evidence="4 5" key="1">
    <citation type="submission" date="2020-08" db="EMBL/GenBank/DDBJ databases">
        <title>Novel species isolated from subtropical streams in China.</title>
        <authorList>
            <person name="Lu H."/>
        </authorList>
    </citation>
    <scope>NUCLEOTIDE SEQUENCE [LARGE SCALE GENOMIC DNA]</scope>
    <source>
        <strain evidence="4 5">CCTCC AB 2015119</strain>
    </source>
</reference>
<dbReference type="PANTHER" id="PTHR34720:SF9">
    <property type="entry name" value="BLR4714 PROTEIN"/>
    <property type="match status" value="1"/>
</dbReference>
<feature type="domain" description="Fibronectin type-III" evidence="2">
    <location>
        <begin position="181"/>
        <end position="270"/>
    </location>
</feature>
<dbReference type="Pfam" id="PF03797">
    <property type="entry name" value="Autotransporter"/>
    <property type="match status" value="1"/>
</dbReference>
<dbReference type="InterPro" id="IPR036116">
    <property type="entry name" value="FN3_sf"/>
</dbReference>
<dbReference type="SMART" id="SM00060">
    <property type="entry name" value="FN3"/>
    <property type="match status" value="5"/>
</dbReference>
<dbReference type="SUPFAM" id="SSF49373">
    <property type="entry name" value="Invasin/intimin cell-adhesion fragments"/>
    <property type="match status" value="3"/>
</dbReference>
<dbReference type="InterPro" id="IPR013783">
    <property type="entry name" value="Ig-like_fold"/>
</dbReference>
<dbReference type="Gene3D" id="2.60.40.1080">
    <property type="match status" value="2"/>
</dbReference>
<dbReference type="Proteomes" id="UP000637632">
    <property type="component" value="Unassembled WGS sequence"/>
</dbReference>
<dbReference type="EMBL" id="JACOFT010000001">
    <property type="protein sequence ID" value="MBC3809927.1"/>
    <property type="molecule type" value="Genomic_DNA"/>
</dbReference>
<proteinExistence type="predicted"/>
<evidence type="ECO:0000259" key="2">
    <source>
        <dbReference type="PROSITE" id="PS50853"/>
    </source>
</evidence>
<feature type="compositionally biased region" description="Basic and acidic residues" evidence="1">
    <location>
        <begin position="1509"/>
        <end position="1519"/>
    </location>
</feature>
<comment type="caution">
    <text evidence="4">The sequence shown here is derived from an EMBL/GenBank/DDBJ whole genome shotgun (WGS) entry which is preliminary data.</text>
</comment>
<accession>A0ABR6XAN3</accession>
<dbReference type="Pfam" id="PF16640">
    <property type="entry name" value="Big_3_5"/>
    <property type="match status" value="1"/>
</dbReference>
<feature type="domain" description="Fibronectin type-III" evidence="2">
    <location>
        <begin position="873"/>
        <end position="962"/>
    </location>
</feature>
<dbReference type="SUPFAM" id="SSF103515">
    <property type="entry name" value="Autotransporter"/>
    <property type="match status" value="1"/>
</dbReference>
<evidence type="ECO:0000313" key="5">
    <source>
        <dbReference type="Proteomes" id="UP000637632"/>
    </source>
</evidence>
<dbReference type="InterPro" id="IPR005546">
    <property type="entry name" value="Autotransporte_beta"/>
</dbReference>
<feature type="domain" description="Autotransporter" evidence="3">
    <location>
        <begin position="1535"/>
        <end position="1813"/>
    </location>
</feature>
<dbReference type="InterPro" id="IPR003343">
    <property type="entry name" value="Big_2"/>
</dbReference>
<feature type="domain" description="Fibronectin type-III" evidence="2">
    <location>
        <begin position="354"/>
        <end position="443"/>
    </location>
</feature>